<accession>A0A7K3RQC9</accession>
<reference evidence="2 3" key="1">
    <citation type="submission" date="2020-01" db="EMBL/GenBank/DDBJ databases">
        <title>Insect and environment-associated Actinomycetes.</title>
        <authorList>
            <person name="Currrie C."/>
            <person name="Chevrette M."/>
            <person name="Carlson C."/>
            <person name="Stubbendieck R."/>
            <person name="Wendt-Pienkowski E."/>
        </authorList>
    </citation>
    <scope>NUCLEOTIDE SEQUENCE [LARGE SCALE GENOMIC DNA]</scope>
    <source>
        <strain evidence="2 3">SID7590</strain>
    </source>
</reference>
<dbReference type="EMBL" id="JAAGMP010000130">
    <property type="protein sequence ID" value="NEC17152.1"/>
    <property type="molecule type" value="Genomic_DNA"/>
</dbReference>
<feature type="region of interest" description="Disordered" evidence="1">
    <location>
        <begin position="301"/>
        <end position="322"/>
    </location>
</feature>
<gene>
    <name evidence="2" type="ORF">G3I50_02515</name>
</gene>
<feature type="non-terminal residue" evidence="2">
    <location>
        <position position="1"/>
    </location>
</feature>
<dbReference type="Proteomes" id="UP000469670">
    <property type="component" value="Unassembled WGS sequence"/>
</dbReference>
<evidence type="ECO:0000313" key="2">
    <source>
        <dbReference type="EMBL" id="NEC17152.1"/>
    </source>
</evidence>
<feature type="region of interest" description="Disordered" evidence="1">
    <location>
        <begin position="447"/>
        <end position="499"/>
    </location>
</feature>
<evidence type="ECO:0000313" key="3">
    <source>
        <dbReference type="Proteomes" id="UP000469670"/>
    </source>
</evidence>
<proteinExistence type="predicted"/>
<evidence type="ECO:0008006" key="4">
    <source>
        <dbReference type="Google" id="ProtNLM"/>
    </source>
</evidence>
<feature type="non-terminal residue" evidence="2">
    <location>
        <position position="736"/>
    </location>
</feature>
<dbReference type="AlphaFoldDB" id="A0A7K3RQC9"/>
<protein>
    <recommendedName>
        <fullName evidence="4">Lonely Cys domain-containing protein</fullName>
    </recommendedName>
</protein>
<feature type="region of interest" description="Disordered" evidence="1">
    <location>
        <begin position="116"/>
        <end position="190"/>
    </location>
</feature>
<sequence>RLRTRAGASPLQLMRLNGLPGERAERDALFSPPPPANQKGVPALSQDALDDRLRRHLANAPWGPEADRAVAEWAAKATGATVTLIEENGTAHTYAGPSADAPVLRLRRRGGDFVPLLLRTPAPAPAPKPSPKPKTPTDGSVPGLPAEEEAYELSTLSGTEPQPQPQPHGGTGTDSDSDSDGEEDTPIWADPEWLTAVFGPQWNRAPRARLQETSEALYALVEEAAGGRSTRAGLADLIRQVLHLADRAGVTNQDVLDLGALALEASSDDLATAEDLAVYFVDRQIETRRDALAEETLLRTAERTSAEQTSAERTPAGRDFTGADRGLPVPDSYLAERSGRVAGQSAPWRNPYLFVAGAAEGGGVEIVTPWRTFVVRDAEEMARIISYDSRRPGGADIVLALPPAFAAQVADLVAGTTARPVWYPLGPAEVATHPDTGAAHLVVHRRAGETGSDWSTPPPPQEPGLPGARDLSSDSESDDGRDGDTDSDSGSTSDGDAEFDRLADQLQWERRTDALRARPLITRDYEVVDDSGTGVLFTEPGPRTVGDVRTAETAEGPALVLPHQTRATVPTADRPPLHISQDRTVALLSAGDDTTGRGRQVYATRAAIERSSARLAAAGAGVRLTADASVRVVLAREDGTPGEPLFRVEPRFLTASGASEYAFTRDFARMVAGTDAAPLSHLAFRTPDGTVATAPVNGLHGREVTGTHHLAQALTEVAGGTRTATDVTPGWAARQA</sequence>
<comment type="caution">
    <text evidence="2">The sequence shown here is derived from an EMBL/GenBank/DDBJ whole genome shotgun (WGS) entry which is preliminary data.</text>
</comment>
<feature type="compositionally biased region" description="Acidic residues" evidence="1">
    <location>
        <begin position="175"/>
        <end position="185"/>
    </location>
</feature>
<feature type="region of interest" description="Disordered" evidence="1">
    <location>
        <begin position="22"/>
        <end position="43"/>
    </location>
</feature>
<organism evidence="2 3">
    <name type="scientific">Streptomyces parvus</name>
    <dbReference type="NCBI Taxonomy" id="66428"/>
    <lineage>
        <taxon>Bacteria</taxon>
        <taxon>Bacillati</taxon>
        <taxon>Actinomycetota</taxon>
        <taxon>Actinomycetes</taxon>
        <taxon>Kitasatosporales</taxon>
        <taxon>Streptomycetaceae</taxon>
        <taxon>Streptomyces</taxon>
    </lineage>
</organism>
<evidence type="ECO:0000256" key="1">
    <source>
        <dbReference type="SAM" id="MobiDB-lite"/>
    </source>
</evidence>
<name>A0A7K3RQC9_9ACTN</name>
<feature type="compositionally biased region" description="Pro residues" evidence="1">
    <location>
        <begin position="122"/>
        <end position="134"/>
    </location>
</feature>